<dbReference type="EMBL" id="BOMF01000136">
    <property type="protein sequence ID" value="GID49898.1"/>
    <property type="molecule type" value="Genomic_DNA"/>
</dbReference>
<name>A0ABQ3WUN9_9ACTN</name>
<accession>A0ABQ3WUN9</accession>
<evidence type="ECO:0008006" key="2">
    <source>
        <dbReference type="Google" id="ProtNLM"/>
    </source>
</evidence>
<protein>
    <recommendedName>
        <fullName evidence="2">Secreted protein</fullName>
    </recommendedName>
</protein>
<reference evidence="1" key="1">
    <citation type="submission" date="2021-01" db="EMBL/GenBank/DDBJ databases">
        <title>Whole genome shotgun sequence of Actinoplanes capillaceus NBRC 16408.</title>
        <authorList>
            <person name="Komaki H."/>
            <person name="Tamura T."/>
        </authorList>
    </citation>
    <scope>NUCLEOTIDE SEQUENCE [LARGE SCALE GENOMIC DNA]</scope>
    <source>
        <strain evidence="1">NBRC 16408</strain>
    </source>
</reference>
<sequence length="108" mass="10673">MTTGAALAAAVKTISVPACTPVACSPGEVMAIPPVASLAEVATLGLAAVADSVRRGFSSLPHALRAALPATVPTQASSRRRLNCLKAGAAKSTDRRCEGIGIGASGFS</sequence>
<proteinExistence type="predicted"/>
<gene>
    <name evidence="1" type="ORF">Aca07nite_71730</name>
</gene>
<organism evidence="1">
    <name type="scientific">Actinoplanes campanulatus</name>
    <dbReference type="NCBI Taxonomy" id="113559"/>
    <lineage>
        <taxon>Bacteria</taxon>
        <taxon>Bacillati</taxon>
        <taxon>Actinomycetota</taxon>
        <taxon>Actinomycetes</taxon>
        <taxon>Micromonosporales</taxon>
        <taxon>Micromonosporaceae</taxon>
        <taxon>Actinoplanes</taxon>
    </lineage>
</organism>
<comment type="caution">
    <text evidence="1">The sequence shown here is derived from an EMBL/GenBank/DDBJ whole genome shotgun (WGS) entry which is preliminary data.</text>
</comment>
<evidence type="ECO:0000313" key="1">
    <source>
        <dbReference type="EMBL" id="GID49898.1"/>
    </source>
</evidence>